<dbReference type="Gene3D" id="2.60.40.2360">
    <property type="entry name" value="Intracellular proteinase inhibitor BsuPI"/>
    <property type="match status" value="1"/>
</dbReference>
<dbReference type="Proteomes" id="UP001155604">
    <property type="component" value="Unassembled WGS sequence"/>
</dbReference>
<dbReference type="RefSeq" id="WP_261273347.1">
    <property type="nucleotide sequence ID" value="NZ_JAMTCC010000030.1"/>
</dbReference>
<dbReference type="InterPro" id="IPR020481">
    <property type="entry name" value="Intracell_prot_inh_BsuPI"/>
</dbReference>
<evidence type="ECO:0000313" key="4">
    <source>
        <dbReference type="Proteomes" id="UP001155604"/>
    </source>
</evidence>
<organism evidence="3 4">
    <name type="scientific">Shewanella septentrionalis</name>
    <dbReference type="NCBI Taxonomy" id="2952223"/>
    <lineage>
        <taxon>Bacteria</taxon>
        <taxon>Pseudomonadati</taxon>
        <taxon>Pseudomonadota</taxon>
        <taxon>Gammaproteobacteria</taxon>
        <taxon>Alteromonadales</taxon>
        <taxon>Shewanellaceae</taxon>
        <taxon>Shewanella</taxon>
    </lineage>
</organism>
<feature type="signal peptide" evidence="1">
    <location>
        <begin position="1"/>
        <end position="23"/>
    </location>
</feature>
<dbReference type="InterPro" id="IPR038144">
    <property type="entry name" value="IPI"/>
</dbReference>
<accession>A0A9X3B0M7</accession>
<keyword evidence="4" id="KW-1185">Reference proteome</keyword>
<dbReference type="Pfam" id="PF12690">
    <property type="entry name" value="BsuPI"/>
    <property type="match status" value="1"/>
</dbReference>
<dbReference type="AlphaFoldDB" id="A0A9X3B0M7"/>
<dbReference type="EMBL" id="JAMTCC010000030">
    <property type="protein sequence ID" value="MCT7946925.1"/>
    <property type="molecule type" value="Genomic_DNA"/>
</dbReference>
<keyword evidence="1" id="KW-0732">Signal</keyword>
<protein>
    <recommendedName>
        <fullName evidence="2">Intracellular proteinase inhibitor BsuPI domain-containing protein</fullName>
    </recommendedName>
</protein>
<evidence type="ECO:0000259" key="2">
    <source>
        <dbReference type="Pfam" id="PF12690"/>
    </source>
</evidence>
<evidence type="ECO:0000313" key="3">
    <source>
        <dbReference type="EMBL" id="MCT7946925.1"/>
    </source>
</evidence>
<comment type="caution">
    <text evidence="3">The sequence shown here is derived from an EMBL/GenBank/DDBJ whole genome shotgun (WGS) entry which is preliminary data.</text>
</comment>
<name>A0A9X3B0M7_9GAMM</name>
<evidence type="ECO:0000256" key="1">
    <source>
        <dbReference type="SAM" id="SignalP"/>
    </source>
</evidence>
<sequence length="206" mass="21719">MVAPMRYALLVGASAFVGGQLVACSAPEAADTSSSTKGETTTATAVQPEIVRAADLALDVSGLKSTPTLKVEPMMTDATPGLLRGELALEPFVDFKQPVKATLTVTNPQTYAVGLRYNSGMTADLWLVTQEGKRLWAWSDDMMFTQALRDSQLAAGKVITTSFSIPPKAFAGIPADGARLEAHFAAKALESDAVVMAPVVLLLTME</sequence>
<proteinExistence type="predicted"/>
<gene>
    <name evidence="3" type="ORF">NE536_16305</name>
</gene>
<feature type="domain" description="Intracellular proteinase inhibitor BsuPI" evidence="2">
    <location>
        <begin position="96"/>
        <end position="175"/>
    </location>
</feature>
<feature type="chain" id="PRO_5040867037" description="Intracellular proteinase inhibitor BsuPI domain-containing protein" evidence="1">
    <location>
        <begin position="24"/>
        <end position="206"/>
    </location>
</feature>
<reference evidence="3" key="1">
    <citation type="journal article" date="2023" name="Int. J. Syst. Evol. Microbiol.">
        <title>&lt;i&gt;Shewanella septentrionalis&lt;/i&gt; sp. nov. and &lt;i&gt;Shewanella holmiensis&lt;/i&gt; sp. nov., isolated from Baltic Sea water and sediments.</title>
        <authorList>
            <person name="Martin-Rodriguez A.J."/>
            <person name="Thorell K."/>
            <person name="Joffre E."/>
            <person name="Jensie-Markopoulos S."/>
            <person name="Moore E.R.B."/>
            <person name="Sjoling A."/>
        </authorList>
    </citation>
    <scope>NUCLEOTIDE SEQUENCE</scope>
    <source>
        <strain evidence="3">SP1W3</strain>
    </source>
</reference>